<evidence type="ECO:0000313" key="1">
    <source>
        <dbReference type="EMBL" id="OWZ18961.1"/>
    </source>
</evidence>
<proteinExistence type="predicted"/>
<dbReference type="AlphaFoldDB" id="A0A225WMW0"/>
<sequence>MTVDRDASDDDEETDQDISINLLELDLNKKVTNLIQVETWERKCLQGKVRQLESLVCSVSQISRSKKQTSINSMLGVLMKTDAVERRRGKGNRERFNYYLLFVGAVCRPSFTRCLDVTQLTVQQHKTHDNNGNISAKSHKNFLNKNAAVVDVEWLVNSHPNVEKDTDGRVKEYYSSEKYTLLPTKFTWNFVYDQMEKYIDQIRAPARSTMRKLLALHCSHIRIRSKRSNVCDLCTIYQSRLRGGATAEQTEAMAVHITSAREYKKDRARVNKPEADPDVAVIVMDFSQNLTVPSVTSTPSQ</sequence>
<protein>
    <submittedName>
        <fullName evidence="1">Uncharacterized protein</fullName>
    </submittedName>
</protein>
<gene>
    <name evidence="1" type="ORF">PHMEG_0006864</name>
</gene>
<reference evidence="2" key="1">
    <citation type="submission" date="2017-03" db="EMBL/GenBank/DDBJ databases">
        <title>Phytopthora megakarya and P. palmivora, two closely related causual agents of cacao black pod achieved similar genome size and gene model numbers by different mechanisms.</title>
        <authorList>
            <person name="Ali S."/>
            <person name="Shao J."/>
            <person name="Larry D.J."/>
            <person name="Kronmiller B."/>
            <person name="Shen D."/>
            <person name="Strem M.D."/>
            <person name="Melnick R.L."/>
            <person name="Guiltinan M.J."/>
            <person name="Tyler B.M."/>
            <person name="Meinhardt L.W."/>
            <person name="Bailey B.A."/>
        </authorList>
    </citation>
    <scope>NUCLEOTIDE SEQUENCE [LARGE SCALE GENOMIC DNA]</scope>
    <source>
        <strain evidence="2">zdho120</strain>
    </source>
</reference>
<comment type="caution">
    <text evidence="1">The sequence shown here is derived from an EMBL/GenBank/DDBJ whole genome shotgun (WGS) entry which is preliminary data.</text>
</comment>
<dbReference type="Proteomes" id="UP000198211">
    <property type="component" value="Unassembled WGS sequence"/>
</dbReference>
<name>A0A225WMW0_9STRA</name>
<dbReference type="STRING" id="4795.A0A225WMW0"/>
<dbReference type="EMBL" id="NBNE01000510">
    <property type="protein sequence ID" value="OWZ18961.1"/>
    <property type="molecule type" value="Genomic_DNA"/>
</dbReference>
<dbReference type="PANTHER" id="PTHR34415:SF1">
    <property type="entry name" value="INTEGRASE CATALYTIC DOMAIN-CONTAINING PROTEIN"/>
    <property type="match status" value="1"/>
</dbReference>
<keyword evidence="2" id="KW-1185">Reference proteome</keyword>
<evidence type="ECO:0000313" key="2">
    <source>
        <dbReference type="Proteomes" id="UP000198211"/>
    </source>
</evidence>
<dbReference type="PANTHER" id="PTHR34415">
    <property type="entry name" value="INTEGRASE CATALYTIC DOMAIN-CONTAINING PROTEIN"/>
    <property type="match status" value="1"/>
</dbReference>
<organism evidence="1 2">
    <name type="scientific">Phytophthora megakarya</name>
    <dbReference type="NCBI Taxonomy" id="4795"/>
    <lineage>
        <taxon>Eukaryota</taxon>
        <taxon>Sar</taxon>
        <taxon>Stramenopiles</taxon>
        <taxon>Oomycota</taxon>
        <taxon>Peronosporomycetes</taxon>
        <taxon>Peronosporales</taxon>
        <taxon>Peronosporaceae</taxon>
        <taxon>Phytophthora</taxon>
    </lineage>
</organism>
<accession>A0A225WMW0</accession>
<dbReference type="OrthoDB" id="127652at2759"/>